<dbReference type="InterPro" id="IPR036430">
    <property type="entry name" value="RNase_T2-like_sf"/>
</dbReference>
<dbReference type="CDD" id="cd01061">
    <property type="entry name" value="RNase_T2_euk"/>
    <property type="match status" value="1"/>
</dbReference>
<comment type="function">
    <text evidence="14">Rnase which modulates cell survival under stress conditions. Released from the vacuole to the cytoplasm during stress to promote tRNA and rRNA cleavage and to activate separately a downstream pathway that promotes cell death. Involved in cell size, vacuolar morphology and growth at high temperatures and high salt concentration.</text>
</comment>
<evidence type="ECO:0000313" key="20">
    <source>
        <dbReference type="EMBL" id="ODQ56878.1"/>
    </source>
</evidence>
<evidence type="ECO:0000313" key="21">
    <source>
        <dbReference type="Proteomes" id="UP000094112"/>
    </source>
</evidence>
<organism evidence="20 21">
    <name type="scientific">Wickerhamomyces anomalus (strain ATCC 58044 / CBS 1984 / NCYC 433 / NRRL Y-366-8)</name>
    <name type="common">Yeast</name>
    <name type="synonym">Hansenula anomala</name>
    <dbReference type="NCBI Taxonomy" id="683960"/>
    <lineage>
        <taxon>Eukaryota</taxon>
        <taxon>Fungi</taxon>
        <taxon>Dikarya</taxon>
        <taxon>Ascomycota</taxon>
        <taxon>Saccharomycotina</taxon>
        <taxon>Saccharomycetes</taxon>
        <taxon>Phaffomycetales</taxon>
        <taxon>Wickerhamomycetaceae</taxon>
        <taxon>Wickerhamomyces</taxon>
    </lineage>
</organism>
<dbReference type="InterPro" id="IPR001568">
    <property type="entry name" value="RNase_T2-like"/>
</dbReference>
<dbReference type="GO" id="GO:0003723">
    <property type="term" value="F:RNA binding"/>
    <property type="evidence" value="ECO:0007669"/>
    <property type="project" value="InterPro"/>
</dbReference>
<dbReference type="InterPro" id="IPR057328">
    <property type="entry name" value="RNaseT2L_C"/>
</dbReference>
<dbReference type="Pfam" id="PF00445">
    <property type="entry name" value="Ribonuclease_T2"/>
    <property type="match status" value="1"/>
</dbReference>
<dbReference type="GO" id="GO:0006915">
    <property type="term" value="P:apoptotic process"/>
    <property type="evidence" value="ECO:0007669"/>
    <property type="project" value="EnsemblFungi"/>
</dbReference>
<dbReference type="EC" id="4.6.1.19" evidence="4"/>
<keyword evidence="8" id="KW-0732">Signal</keyword>
<dbReference type="AlphaFoldDB" id="A0A1E3NUR9"/>
<reference evidence="20 21" key="1">
    <citation type="journal article" date="2016" name="Proc. Natl. Acad. Sci. U.S.A.">
        <title>Comparative genomics of biotechnologically important yeasts.</title>
        <authorList>
            <person name="Riley R."/>
            <person name="Haridas S."/>
            <person name="Wolfe K.H."/>
            <person name="Lopes M.R."/>
            <person name="Hittinger C.T."/>
            <person name="Goeker M."/>
            <person name="Salamov A.A."/>
            <person name="Wisecaver J.H."/>
            <person name="Long T.M."/>
            <person name="Calvey C.H."/>
            <person name="Aerts A.L."/>
            <person name="Barry K.W."/>
            <person name="Choi C."/>
            <person name="Clum A."/>
            <person name="Coughlan A.Y."/>
            <person name="Deshpande S."/>
            <person name="Douglass A.P."/>
            <person name="Hanson S.J."/>
            <person name="Klenk H.-P."/>
            <person name="LaButti K.M."/>
            <person name="Lapidus A."/>
            <person name="Lindquist E.A."/>
            <person name="Lipzen A.M."/>
            <person name="Meier-Kolthoff J.P."/>
            <person name="Ohm R.A."/>
            <person name="Otillar R.P."/>
            <person name="Pangilinan J.L."/>
            <person name="Peng Y."/>
            <person name="Rokas A."/>
            <person name="Rosa C.A."/>
            <person name="Scheuner C."/>
            <person name="Sibirny A.A."/>
            <person name="Slot J.C."/>
            <person name="Stielow J.B."/>
            <person name="Sun H."/>
            <person name="Kurtzman C.P."/>
            <person name="Blackwell M."/>
            <person name="Grigoriev I.V."/>
            <person name="Jeffries T.W."/>
        </authorList>
    </citation>
    <scope>NUCLEOTIDE SEQUENCE [LARGE SCALE GENOMIC DNA]</scope>
    <source>
        <strain evidence="21">ATCC 58044 / CBS 1984 / NCYC 433 / NRRL Y-366-8</strain>
    </source>
</reference>
<dbReference type="GO" id="GO:0005775">
    <property type="term" value="C:vacuolar lumen"/>
    <property type="evidence" value="ECO:0007669"/>
    <property type="project" value="UniProtKB-SubCell"/>
</dbReference>
<dbReference type="PANTHER" id="PTHR11240:SF22">
    <property type="entry name" value="RIBONUCLEASE T2"/>
    <property type="match status" value="1"/>
</dbReference>
<dbReference type="GO" id="GO:0006402">
    <property type="term" value="P:mRNA catabolic process"/>
    <property type="evidence" value="ECO:0007669"/>
    <property type="project" value="EnsemblFungi"/>
</dbReference>
<dbReference type="GO" id="GO:0000324">
    <property type="term" value="C:fungal-type vacuole"/>
    <property type="evidence" value="ECO:0007669"/>
    <property type="project" value="EnsemblFungi"/>
</dbReference>
<keyword evidence="10" id="KW-0378">Hydrolase</keyword>
<dbReference type="GO" id="GO:0033897">
    <property type="term" value="F:ribonuclease T2 activity"/>
    <property type="evidence" value="ECO:0007669"/>
    <property type="project" value="UniProtKB-EC"/>
</dbReference>
<dbReference type="Gene3D" id="3.90.730.10">
    <property type="entry name" value="Ribonuclease T2-like"/>
    <property type="match status" value="1"/>
</dbReference>
<evidence type="ECO:0000256" key="17">
    <source>
        <dbReference type="RuleBase" id="RU004328"/>
    </source>
</evidence>
<feature type="compositionally biased region" description="Low complexity" evidence="18">
    <location>
        <begin position="262"/>
        <end position="271"/>
    </location>
</feature>
<dbReference type="GO" id="GO:0005829">
    <property type="term" value="C:cytosol"/>
    <property type="evidence" value="ECO:0007669"/>
    <property type="project" value="EnsemblFungi"/>
</dbReference>
<feature type="active site" evidence="16">
    <location>
        <position position="69"/>
    </location>
</feature>
<comment type="subcellular location">
    <subcellularLocation>
        <location evidence="2">Cytoplasm</location>
    </subcellularLocation>
    <subcellularLocation>
        <location evidence="1">Vacuole lumen</location>
    </subcellularLocation>
</comment>
<evidence type="ECO:0000256" key="1">
    <source>
        <dbReference type="ARBA" id="ARBA00004410"/>
    </source>
</evidence>
<evidence type="ECO:0000256" key="9">
    <source>
        <dbReference type="ARBA" id="ARBA00022759"/>
    </source>
</evidence>
<dbReference type="InterPro" id="IPR033697">
    <property type="entry name" value="Ribonuclease_T2_eukaryotic"/>
</dbReference>
<dbReference type="GO" id="GO:0016787">
    <property type="term" value="F:hydrolase activity"/>
    <property type="evidence" value="ECO:0007669"/>
    <property type="project" value="UniProtKB-KW"/>
</dbReference>
<evidence type="ECO:0000256" key="12">
    <source>
        <dbReference type="ARBA" id="ARBA00023180"/>
    </source>
</evidence>
<evidence type="ECO:0000256" key="13">
    <source>
        <dbReference type="ARBA" id="ARBA00023239"/>
    </source>
</evidence>
<keyword evidence="11" id="KW-1015">Disulfide bond</keyword>
<feature type="active site" evidence="16">
    <location>
        <position position="129"/>
    </location>
</feature>
<proteinExistence type="inferred from homology"/>
<protein>
    <recommendedName>
        <fullName evidence="15">Ribonuclease T2-like</fullName>
        <ecNumber evidence="4">4.6.1.19</ecNumber>
    </recommendedName>
</protein>
<feature type="active site" evidence="16">
    <location>
        <position position="133"/>
    </location>
</feature>
<keyword evidence="13" id="KW-0456">Lyase</keyword>
<dbReference type="STRING" id="683960.A0A1E3NUR9"/>
<dbReference type="PANTHER" id="PTHR11240">
    <property type="entry name" value="RIBONUCLEASE T2"/>
    <property type="match status" value="1"/>
</dbReference>
<evidence type="ECO:0000259" key="19">
    <source>
        <dbReference type="Pfam" id="PF25488"/>
    </source>
</evidence>
<evidence type="ECO:0000256" key="11">
    <source>
        <dbReference type="ARBA" id="ARBA00023157"/>
    </source>
</evidence>
<dbReference type="Proteomes" id="UP000094112">
    <property type="component" value="Unassembled WGS sequence"/>
</dbReference>
<gene>
    <name evidence="20" type="ORF">WICANDRAFT_37033</name>
</gene>
<evidence type="ECO:0000256" key="16">
    <source>
        <dbReference type="PIRSR" id="PIRSR633697-1"/>
    </source>
</evidence>
<evidence type="ECO:0000256" key="7">
    <source>
        <dbReference type="ARBA" id="ARBA00022722"/>
    </source>
</evidence>
<dbReference type="InterPro" id="IPR033130">
    <property type="entry name" value="RNase_T2_His_AS_2"/>
</dbReference>
<name>A0A1E3NUR9_WICAA</name>
<dbReference type="EMBL" id="KV454215">
    <property type="protein sequence ID" value="ODQ56878.1"/>
    <property type="molecule type" value="Genomic_DNA"/>
</dbReference>
<dbReference type="SUPFAM" id="SSF55895">
    <property type="entry name" value="Ribonuclease Rh-like"/>
    <property type="match status" value="1"/>
</dbReference>
<sequence length="391" mass="43766">MAQLEYIRDLSSETTFDNSKCPSSIPLSCSNDTVVKDSCCFEYPGGVLLQTQFWDYSPSIGPNDSFTAHGLWPDNCSKDGSYQQFCNSKLNVGNVEQVLQSFGEDELIANMKKYWKNMNGDDASLWKHEFNKHGTCVNTINPSCYGDDFKTNQNVVDYFKIAMNLYEKLPTFEWLSEAGIVPSHDKTYTKDEISKALADKFGSEVYIACDRNNGLQEVWYFHQLKGSLLGEQFHHIDSFSNSKCPNQGIKFVPKDNYKNPGTNPSQTKTSSPPKPTGDYQTGFVKLKNQQGCLIKNGQWYVSGTCATYRLQAAEFGGYNLRSNGGYCALDNNGDLSCSQSNEPFQFGYDESSKLLSVNGQETWHADKTPSGFQKVPVAPGDGEVQFNLKFE</sequence>
<feature type="domain" description="RNase T2-like C-terminal" evidence="19">
    <location>
        <begin position="286"/>
        <end position="389"/>
    </location>
</feature>
<keyword evidence="7" id="KW-0540">Nuclease</keyword>
<keyword evidence="6" id="KW-0926">Vacuole</keyword>
<keyword evidence="9" id="KW-0255">Endonuclease</keyword>
<dbReference type="FunFam" id="3.90.730.10:FF:000004">
    <property type="entry name" value="Ribonuclease T2-like"/>
    <property type="match status" value="1"/>
</dbReference>
<accession>A0A1E3NUR9</accession>
<dbReference type="GeneID" id="30199751"/>
<dbReference type="OrthoDB" id="435754at2759"/>
<evidence type="ECO:0000256" key="3">
    <source>
        <dbReference type="ARBA" id="ARBA00007469"/>
    </source>
</evidence>
<evidence type="ECO:0000256" key="6">
    <source>
        <dbReference type="ARBA" id="ARBA00022554"/>
    </source>
</evidence>
<dbReference type="RefSeq" id="XP_019036085.1">
    <property type="nucleotide sequence ID" value="XM_019182505.1"/>
</dbReference>
<evidence type="ECO:0000256" key="4">
    <source>
        <dbReference type="ARBA" id="ARBA00012571"/>
    </source>
</evidence>
<evidence type="ECO:0000256" key="14">
    <source>
        <dbReference type="ARBA" id="ARBA00025494"/>
    </source>
</evidence>
<evidence type="ECO:0000256" key="10">
    <source>
        <dbReference type="ARBA" id="ARBA00022801"/>
    </source>
</evidence>
<dbReference type="GO" id="GO:0005576">
    <property type="term" value="C:extracellular region"/>
    <property type="evidence" value="ECO:0007669"/>
    <property type="project" value="EnsemblFungi"/>
</dbReference>
<evidence type="ECO:0000256" key="18">
    <source>
        <dbReference type="SAM" id="MobiDB-lite"/>
    </source>
</evidence>
<evidence type="ECO:0000256" key="5">
    <source>
        <dbReference type="ARBA" id="ARBA00022490"/>
    </source>
</evidence>
<evidence type="ECO:0000256" key="2">
    <source>
        <dbReference type="ARBA" id="ARBA00004496"/>
    </source>
</evidence>
<evidence type="ECO:0000256" key="8">
    <source>
        <dbReference type="ARBA" id="ARBA00022729"/>
    </source>
</evidence>
<feature type="region of interest" description="Disordered" evidence="18">
    <location>
        <begin position="253"/>
        <end position="277"/>
    </location>
</feature>
<keyword evidence="12" id="KW-0325">Glycoprotein</keyword>
<keyword evidence="5" id="KW-0963">Cytoplasm</keyword>
<keyword evidence="21" id="KW-1185">Reference proteome</keyword>
<dbReference type="GO" id="GO:0000902">
    <property type="term" value="P:cell morphogenesis"/>
    <property type="evidence" value="ECO:0007669"/>
    <property type="project" value="EnsemblFungi"/>
</dbReference>
<dbReference type="PROSITE" id="PS00531">
    <property type="entry name" value="RNASE_T2_2"/>
    <property type="match status" value="1"/>
</dbReference>
<comment type="similarity">
    <text evidence="3 17">Belongs to the RNase T2 family.</text>
</comment>
<dbReference type="Pfam" id="PF25488">
    <property type="entry name" value="RNaseT2L_C"/>
    <property type="match status" value="1"/>
</dbReference>
<evidence type="ECO:0000256" key="15">
    <source>
        <dbReference type="ARBA" id="ARBA00071169"/>
    </source>
</evidence>